<dbReference type="InterPro" id="IPR001981">
    <property type="entry name" value="Colipase"/>
</dbReference>
<dbReference type="GO" id="GO:0016042">
    <property type="term" value="P:lipid catabolic process"/>
    <property type="evidence" value="ECO:0007669"/>
    <property type="project" value="InterPro"/>
</dbReference>
<proteinExistence type="predicted"/>
<protein>
    <recommendedName>
        <fullName evidence="3">Prokineticin domain-containing protein</fullName>
    </recommendedName>
</protein>
<dbReference type="GO" id="GO:0007586">
    <property type="term" value="P:digestion"/>
    <property type="evidence" value="ECO:0007669"/>
    <property type="project" value="InterPro"/>
</dbReference>
<organism evidence="1 2">
    <name type="scientific">Lymnaea stagnalis</name>
    <name type="common">Great pond snail</name>
    <name type="synonym">Helix stagnalis</name>
    <dbReference type="NCBI Taxonomy" id="6523"/>
    <lineage>
        <taxon>Eukaryota</taxon>
        <taxon>Metazoa</taxon>
        <taxon>Spiralia</taxon>
        <taxon>Lophotrochozoa</taxon>
        <taxon>Mollusca</taxon>
        <taxon>Gastropoda</taxon>
        <taxon>Heterobranchia</taxon>
        <taxon>Euthyneura</taxon>
        <taxon>Panpulmonata</taxon>
        <taxon>Hygrophila</taxon>
        <taxon>Lymnaeoidea</taxon>
        <taxon>Lymnaeidae</taxon>
        <taxon>Lymnaea</taxon>
    </lineage>
</organism>
<dbReference type="PANTHER" id="PTHR10041">
    <property type="entry name" value="COLIPASE"/>
    <property type="match status" value="1"/>
</dbReference>
<dbReference type="AlphaFoldDB" id="A0AAV2HWT6"/>
<name>A0AAV2HWT6_LYMST</name>
<evidence type="ECO:0000313" key="1">
    <source>
        <dbReference type="EMBL" id="CAL1536788.1"/>
    </source>
</evidence>
<reference evidence="1 2" key="1">
    <citation type="submission" date="2024-04" db="EMBL/GenBank/DDBJ databases">
        <authorList>
            <consortium name="Genoscope - CEA"/>
            <person name="William W."/>
        </authorList>
    </citation>
    <scope>NUCLEOTIDE SEQUENCE [LARGE SCALE GENOMIC DNA]</scope>
</reference>
<evidence type="ECO:0000313" key="2">
    <source>
        <dbReference type="Proteomes" id="UP001497497"/>
    </source>
</evidence>
<evidence type="ECO:0008006" key="3">
    <source>
        <dbReference type="Google" id="ProtNLM"/>
    </source>
</evidence>
<dbReference type="PANTHER" id="PTHR10041:SF5">
    <property type="entry name" value="LEUCINE-RICH COLIPASE-LIKE PROTEIN 1"/>
    <property type="match status" value="1"/>
</dbReference>
<feature type="non-terminal residue" evidence="1">
    <location>
        <position position="1"/>
    </location>
</feature>
<dbReference type="EMBL" id="CAXITT010000239">
    <property type="protein sequence ID" value="CAL1536788.1"/>
    <property type="molecule type" value="Genomic_DNA"/>
</dbReference>
<sequence length="247" mass="26964">TRSINTAFKLTGRLLCLSNEIQFIKRRIQTMFAVIGIVITVQLVSLSQAQESSVGKPCTSSFDCGVTGCCLKSPQSGGSFCAPMIKEHQKCYVSNDRYLMSFGHTVFNKSCPCDFNLRCDGTLTQPLTFEHIDEGTCRDVLELLKEWNNPHYIKKDVSGSCSSGKDCSADECCVSAIQPIGRKKRLAIGRGACQKLGETGDSCLVSVTTAADMNWECPCVSGLTCKGQGLFEVPLGERGKLSFFFFV</sequence>
<dbReference type="GO" id="GO:0005576">
    <property type="term" value="C:extracellular region"/>
    <property type="evidence" value="ECO:0007669"/>
    <property type="project" value="InterPro"/>
</dbReference>
<dbReference type="GO" id="GO:0008047">
    <property type="term" value="F:enzyme activator activity"/>
    <property type="evidence" value="ECO:0007669"/>
    <property type="project" value="InterPro"/>
</dbReference>
<dbReference type="Gene3D" id="2.10.80.10">
    <property type="entry name" value="Lipase, subunit A"/>
    <property type="match status" value="2"/>
</dbReference>
<comment type="caution">
    <text evidence="1">The sequence shown here is derived from an EMBL/GenBank/DDBJ whole genome shotgun (WGS) entry which is preliminary data.</text>
</comment>
<dbReference type="Proteomes" id="UP001497497">
    <property type="component" value="Unassembled WGS sequence"/>
</dbReference>
<keyword evidence="2" id="KW-1185">Reference proteome</keyword>
<accession>A0AAV2HWT6</accession>
<gene>
    <name evidence="1" type="ORF">GSLYS_00010701001</name>
</gene>